<proteinExistence type="predicted"/>
<reference evidence="2 3" key="1">
    <citation type="journal article" date="2019" name="Int. J. Syst. Evol. Microbiol.">
        <title>The Global Catalogue of Microorganisms (GCM) 10K type strain sequencing project: providing services to taxonomists for standard genome sequencing and annotation.</title>
        <authorList>
            <consortium name="The Broad Institute Genomics Platform"/>
            <consortium name="The Broad Institute Genome Sequencing Center for Infectious Disease"/>
            <person name="Wu L."/>
            <person name="Ma J."/>
        </authorList>
    </citation>
    <scope>NUCLEOTIDE SEQUENCE [LARGE SCALE GENOMIC DNA]</scope>
    <source>
        <strain evidence="2 3">CGMCC 1.12121</strain>
    </source>
</reference>
<evidence type="ECO:0000313" key="2">
    <source>
        <dbReference type="EMBL" id="MFD1598246.1"/>
    </source>
</evidence>
<dbReference type="SMART" id="SM00418">
    <property type="entry name" value="HTH_ARSR"/>
    <property type="match status" value="1"/>
</dbReference>
<keyword evidence="3" id="KW-1185">Reference proteome</keyword>
<dbReference type="AlphaFoldDB" id="A0ABD6CJK4"/>
<name>A0ABD6CJK4_9EURY</name>
<dbReference type="CDD" id="cd00090">
    <property type="entry name" value="HTH_ARSR"/>
    <property type="match status" value="1"/>
</dbReference>
<dbReference type="InterPro" id="IPR036388">
    <property type="entry name" value="WH-like_DNA-bd_sf"/>
</dbReference>
<dbReference type="InterPro" id="IPR036390">
    <property type="entry name" value="WH_DNA-bd_sf"/>
</dbReference>
<protein>
    <submittedName>
        <fullName evidence="2">ArsR/SmtB family transcription factor</fullName>
    </submittedName>
</protein>
<dbReference type="Pfam" id="PF12840">
    <property type="entry name" value="HTH_20"/>
    <property type="match status" value="1"/>
</dbReference>
<accession>A0ABD6CJK4</accession>
<dbReference type="Proteomes" id="UP001597085">
    <property type="component" value="Unassembled WGS sequence"/>
</dbReference>
<dbReference type="RefSeq" id="WP_256422508.1">
    <property type="nucleotide sequence ID" value="NZ_JANHDI010000013.1"/>
</dbReference>
<organism evidence="2 3">
    <name type="scientific">Halobellus rarus</name>
    <dbReference type="NCBI Taxonomy" id="1126237"/>
    <lineage>
        <taxon>Archaea</taxon>
        <taxon>Methanobacteriati</taxon>
        <taxon>Methanobacteriota</taxon>
        <taxon>Stenosarchaea group</taxon>
        <taxon>Halobacteria</taxon>
        <taxon>Halobacteriales</taxon>
        <taxon>Haloferacaceae</taxon>
        <taxon>Halobellus</taxon>
    </lineage>
</organism>
<feature type="domain" description="HTH arsR-type" evidence="1">
    <location>
        <begin position="9"/>
        <end position="88"/>
    </location>
</feature>
<evidence type="ECO:0000313" key="3">
    <source>
        <dbReference type="Proteomes" id="UP001597085"/>
    </source>
</evidence>
<comment type="caution">
    <text evidence="2">The sequence shown here is derived from an EMBL/GenBank/DDBJ whole genome shotgun (WGS) entry which is preliminary data.</text>
</comment>
<dbReference type="InterPro" id="IPR011991">
    <property type="entry name" value="ArsR-like_HTH"/>
</dbReference>
<gene>
    <name evidence="2" type="ORF">ACFSBX_04665</name>
</gene>
<dbReference type="EMBL" id="JBHUDK010000004">
    <property type="protein sequence ID" value="MFD1598246.1"/>
    <property type="molecule type" value="Genomic_DNA"/>
</dbReference>
<sequence>MSEDPALGDVLDVLSDEYARAILAATSVNPMSAQQLADECEMSKPTVYRRVERLRDHDLIEERTEIQDDGNHYSVYAATLAAFSVELEDGSFEADVTRREPESFPGEREADPADRFARMWEDL</sequence>
<evidence type="ECO:0000259" key="1">
    <source>
        <dbReference type="SMART" id="SM00418"/>
    </source>
</evidence>
<dbReference type="SUPFAM" id="SSF46785">
    <property type="entry name" value="Winged helix' DNA-binding domain"/>
    <property type="match status" value="1"/>
</dbReference>
<dbReference type="InterPro" id="IPR001845">
    <property type="entry name" value="HTH_ArsR_DNA-bd_dom"/>
</dbReference>
<dbReference type="Gene3D" id="1.10.10.10">
    <property type="entry name" value="Winged helix-like DNA-binding domain superfamily/Winged helix DNA-binding domain"/>
    <property type="match status" value="1"/>
</dbReference>